<dbReference type="Gene3D" id="1.10.3720.10">
    <property type="entry name" value="MetI-like"/>
    <property type="match status" value="1"/>
</dbReference>
<dbReference type="InterPro" id="IPR035906">
    <property type="entry name" value="MetI-like_sf"/>
</dbReference>
<proteinExistence type="inferred from homology"/>
<comment type="similarity">
    <text evidence="7">Belongs to the binding-protein-dependent transport system permease family.</text>
</comment>
<dbReference type="PROSITE" id="PS50928">
    <property type="entry name" value="ABC_TM1"/>
    <property type="match status" value="1"/>
</dbReference>
<dbReference type="EMBL" id="AECZ01000002">
    <property type="protein sequence ID" value="EFL52696.1"/>
    <property type="molecule type" value="Genomic_DNA"/>
</dbReference>
<feature type="transmembrane region" description="Helical" evidence="7">
    <location>
        <begin position="12"/>
        <end position="38"/>
    </location>
</feature>
<comment type="subcellular location">
    <subcellularLocation>
        <location evidence="1 7">Cell membrane</location>
        <topology evidence="1 7">Multi-pass membrane protein</topology>
    </subcellularLocation>
</comment>
<reference evidence="9 10" key="1">
    <citation type="submission" date="2010-08" db="EMBL/GenBank/DDBJ databases">
        <title>The draft genome of Desulfovibrio fructosovorans JJ.</title>
        <authorList>
            <consortium name="US DOE Joint Genome Institute (JGI-PGF)"/>
            <person name="Lucas S."/>
            <person name="Copeland A."/>
            <person name="Lapidus A."/>
            <person name="Cheng J.-F."/>
            <person name="Bruce D."/>
            <person name="Goodwin L."/>
            <person name="Pitluck S."/>
            <person name="Land M.L."/>
            <person name="Hauser L."/>
            <person name="Chang Y.-J."/>
            <person name="Jeffries C."/>
            <person name="Wall J.D."/>
            <person name="Stahl D.A."/>
            <person name="Arkin A.P."/>
            <person name="Dehal P."/>
            <person name="Stolyar S.M."/>
            <person name="Hazen T.C."/>
            <person name="Woyke T.J."/>
        </authorList>
    </citation>
    <scope>NUCLEOTIDE SEQUENCE [LARGE SCALE GENOMIC DNA]</scope>
    <source>
        <strain evidence="9 10">JJ</strain>
    </source>
</reference>
<feature type="transmembrane region" description="Helical" evidence="7">
    <location>
        <begin position="140"/>
        <end position="159"/>
    </location>
</feature>
<dbReference type="PANTHER" id="PTHR30151">
    <property type="entry name" value="ALKANE SULFONATE ABC TRANSPORTER-RELATED, MEMBRANE SUBUNIT"/>
    <property type="match status" value="1"/>
</dbReference>
<feature type="transmembrane region" description="Helical" evidence="7">
    <location>
        <begin position="81"/>
        <end position="103"/>
    </location>
</feature>
<dbReference type="AlphaFoldDB" id="E1JRS7"/>
<sequence length="274" mass="28812">MAFSFDKRLCPGSLRGFLVALAGLFVLLAVWQIVAIAISTLRDVPFPTPLQTGRRLLELLAGARLNGHDILTHVRASLGRWLAGLGIAATGGIAYGVLAARFPLFEAAAGQIPRLFLLVPGLAWIPVAILAFGIGPAATVFMIAATAFAPIAVGVLSGIRGVDPALVRAAGMLGAGRNALFFRVLLPAALPMVITGLRIGCGTGWRVLVAAEMVVGAGTGLGYSIIQARWTLDYLSSFACLVIICAIGFFVEGVLLGRLEAVTVRRWSLDRERP</sequence>
<dbReference type="Proteomes" id="UP000006250">
    <property type="component" value="Unassembled WGS sequence"/>
</dbReference>
<feature type="transmembrane region" description="Helical" evidence="7">
    <location>
        <begin position="180"/>
        <end position="199"/>
    </location>
</feature>
<evidence type="ECO:0000256" key="6">
    <source>
        <dbReference type="ARBA" id="ARBA00023136"/>
    </source>
</evidence>
<feature type="transmembrane region" description="Helical" evidence="7">
    <location>
        <begin position="205"/>
        <end position="226"/>
    </location>
</feature>
<dbReference type="Pfam" id="PF00528">
    <property type="entry name" value="BPD_transp_1"/>
    <property type="match status" value="1"/>
</dbReference>
<comment type="caution">
    <text evidence="9">The sequence shown here is derived from an EMBL/GenBank/DDBJ whole genome shotgun (WGS) entry which is preliminary data.</text>
</comment>
<dbReference type="OrthoDB" id="5322475at2"/>
<evidence type="ECO:0000256" key="7">
    <source>
        <dbReference type="RuleBase" id="RU363032"/>
    </source>
</evidence>
<dbReference type="SUPFAM" id="SSF161098">
    <property type="entry name" value="MetI-like"/>
    <property type="match status" value="1"/>
</dbReference>
<keyword evidence="5 7" id="KW-1133">Transmembrane helix</keyword>
<dbReference type="eggNOG" id="COG0600">
    <property type="taxonomic scope" value="Bacteria"/>
</dbReference>
<feature type="transmembrane region" description="Helical" evidence="7">
    <location>
        <begin position="238"/>
        <end position="259"/>
    </location>
</feature>
<keyword evidence="10" id="KW-1185">Reference proteome</keyword>
<evidence type="ECO:0000313" key="9">
    <source>
        <dbReference type="EMBL" id="EFL52696.1"/>
    </source>
</evidence>
<keyword evidence="6 7" id="KW-0472">Membrane</keyword>
<evidence type="ECO:0000256" key="5">
    <source>
        <dbReference type="ARBA" id="ARBA00022989"/>
    </source>
</evidence>
<keyword evidence="2 7" id="KW-0813">Transport</keyword>
<evidence type="ECO:0000256" key="1">
    <source>
        <dbReference type="ARBA" id="ARBA00004651"/>
    </source>
</evidence>
<keyword evidence="4 7" id="KW-0812">Transmembrane</keyword>
<protein>
    <submittedName>
        <fullName evidence="9">Binding-protein-dependent transport systems inner membrane component</fullName>
    </submittedName>
</protein>
<dbReference type="GO" id="GO:0005886">
    <property type="term" value="C:plasma membrane"/>
    <property type="evidence" value="ECO:0007669"/>
    <property type="project" value="UniProtKB-SubCell"/>
</dbReference>
<dbReference type="GO" id="GO:0055085">
    <property type="term" value="P:transmembrane transport"/>
    <property type="evidence" value="ECO:0007669"/>
    <property type="project" value="InterPro"/>
</dbReference>
<evidence type="ECO:0000256" key="4">
    <source>
        <dbReference type="ARBA" id="ARBA00022692"/>
    </source>
</evidence>
<keyword evidence="3" id="KW-1003">Cell membrane</keyword>
<name>E1JRS7_SOLFR</name>
<feature type="transmembrane region" description="Helical" evidence="7">
    <location>
        <begin position="115"/>
        <end position="134"/>
    </location>
</feature>
<evidence type="ECO:0000256" key="2">
    <source>
        <dbReference type="ARBA" id="ARBA00022448"/>
    </source>
</evidence>
<accession>E1JRS7</accession>
<evidence type="ECO:0000259" key="8">
    <source>
        <dbReference type="PROSITE" id="PS50928"/>
    </source>
</evidence>
<feature type="domain" description="ABC transmembrane type-1" evidence="8">
    <location>
        <begin position="74"/>
        <end position="255"/>
    </location>
</feature>
<dbReference type="CDD" id="cd06261">
    <property type="entry name" value="TM_PBP2"/>
    <property type="match status" value="1"/>
</dbReference>
<evidence type="ECO:0000256" key="3">
    <source>
        <dbReference type="ARBA" id="ARBA00022475"/>
    </source>
</evidence>
<dbReference type="PANTHER" id="PTHR30151:SF16">
    <property type="entry name" value="ABC TRANSPORTER PERMEASE PROTEIN"/>
    <property type="match status" value="1"/>
</dbReference>
<organism evidence="9 10">
    <name type="scientific">Solidesulfovibrio fructosivorans JJ]</name>
    <dbReference type="NCBI Taxonomy" id="596151"/>
    <lineage>
        <taxon>Bacteria</taxon>
        <taxon>Pseudomonadati</taxon>
        <taxon>Thermodesulfobacteriota</taxon>
        <taxon>Desulfovibrionia</taxon>
        <taxon>Desulfovibrionales</taxon>
        <taxon>Desulfovibrionaceae</taxon>
        <taxon>Solidesulfovibrio</taxon>
    </lineage>
</organism>
<dbReference type="InterPro" id="IPR000515">
    <property type="entry name" value="MetI-like"/>
</dbReference>
<dbReference type="STRING" id="596151.DesfrDRAFT_0326"/>
<gene>
    <name evidence="9" type="ORF">DesfrDRAFT_0326</name>
</gene>
<evidence type="ECO:0000313" key="10">
    <source>
        <dbReference type="Proteomes" id="UP000006250"/>
    </source>
</evidence>